<evidence type="ECO:0000256" key="1">
    <source>
        <dbReference type="SAM" id="MobiDB-lite"/>
    </source>
</evidence>
<gene>
    <name evidence="3" type="ORF">g.26038</name>
</gene>
<protein>
    <submittedName>
        <fullName evidence="2">Uncharacterized protein</fullName>
    </submittedName>
</protein>
<feature type="non-terminal residue" evidence="2">
    <location>
        <position position="343"/>
    </location>
</feature>
<feature type="compositionally biased region" description="Pro residues" evidence="1">
    <location>
        <begin position="231"/>
        <end position="249"/>
    </location>
</feature>
<evidence type="ECO:0000313" key="3">
    <source>
        <dbReference type="EMBL" id="JAQ07971.1"/>
    </source>
</evidence>
<sequence length="343" mass="36714">MAATQAQTQQNDVKDPSQLSANNFQNGTENIRTGLVSEVIGAKGKKPVRNNIQVELDMSQYRQEAGPPVNNSEHNANSEDGKVSGPDKQFSHPEQGGEFGKPPPDSANMQYGLGYQRGGYPMHGDGSNPMHIGEGMQHQNSYGHFNPVRHPYPGPKGARPVHGPAFPQRFMPGQQPTATTPTLSHLLQQTSNSVHRYQNSAYGEYGGIAKPGEQPQPTNMGGYNQGWAPRPMAPYPQQPSPYRQQPPPGSRGYSASPGGSYPPSASPSQQYTQQPYRHPYQLGGSVNNNGSIGPGGGERVGSGSWSPGPQAPQNQGGPGPGPHPQEPPSPQPSPSQQQQQQQQ</sequence>
<dbReference type="EMBL" id="GBRD01015994">
    <property type="protein sequence ID" value="JAG49832.1"/>
    <property type="molecule type" value="Transcribed_RNA"/>
</dbReference>
<feature type="compositionally biased region" description="Low complexity" evidence="1">
    <location>
        <begin position="334"/>
        <end position="343"/>
    </location>
</feature>
<feature type="region of interest" description="Disordered" evidence="1">
    <location>
        <begin position="203"/>
        <end position="343"/>
    </location>
</feature>
<name>A0A0K8S975_LYGHE</name>
<accession>A0A0K8S975</accession>
<evidence type="ECO:0000313" key="2">
    <source>
        <dbReference type="EMBL" id="JAG49832.1"/>
    </source>
</evidence>
<dbReference type="AlphaFoldDB" id="A0A0K8S975"/>
<feature type="compositionally biased region" description="Low complexity" evidence="1">
    <location>
        <begin position="250"/>
        <end position="277"/>
    </location>
</feature>
<dbReference type="EMBL" id="GDHC01010658">
    <property type="protein sequence ID" value="JAQ07971.1"/>
    <property type="molecule type" value="Transcribed_RNA"/>
</dbReference>
<feature type="region of interest" description="Disordered" evidence="1">
    <location>
        <begin position="1"/>
        <end position="180"/>
    </location>
</feature>
<proteinExistence type="predicted"/>
<feature type="compositionally biased region" description="Polar residues" evidence="1">
    <location>
        <begin position="1"/>
        <end position="31"/>
    </location>
</feature>
<reference evidence="3" key="2">
    <citation type="journal article" date="2016" name="Gigascience">
        <title>De novo construction of an expanded transcriptome assembly for the western tarnished plant bug, Lygus hesperus.</title>
        <authorList>
            <person name="Tassone E.E."/>
            <person name="Geib S.M."/>
            <person name="Hall B."/>
            <person name="Fabrick J.A."/>
            <person name="Brent C.S."/>
            <person name="Hull J.J."/>
        </authorList>
    </citation>
    <scope>NUCLEOTIDE SEQUENCE</scope>
</reference>
<organism evidence="2">
    <name type="scientific">Lygus hesperus</name>
    <name type="common">Western plant bug</name>
    <dbReference type="NCBI Taxonomy" id="30085"/>
    <lineage>
        <taxon>Eukaryota</taxon>
        <taxon>Metazoa</taxon>
        <taxon>Ecdysozoa</taxon>
        <taxon>Arthropoda</taxon>
        <taxon>Hexapoda</taxon>
        <taxon>Insecta</taxon>
        <taxon>Pterygota</taxon>
        <taxon>Neoptera</taxon>
        <taxon>Paraneoptera</taxon>
        <taxon>Hemiptera</taxon>
        <taxon>Heteroptera</taxon>
        <taxon>Panheteroptera</taxon>
        <taxon>Cimicomorpha</taxon>
        <taxon>Miridae</taxon>
        <taxon>Mirini</taxon>
        <taxon>Lygus</taxon>
    </lineage>
</organism>
<reference evidence="2" key="1">
    <citation type="submission" date="2014-09" db="EMBL/GenBank/DDBJ databases">
        <authorList>
            <person name="Magalhaes I.L.F."/>
            <person name="Oliveira U."/>
            <person name="Santos F.R."/>
            <person name="Vidigal T.H.D.A."/>
            <person name="Brescovit A.D."/>
            <person name="Santos A.J."/>
        </authorList>
    </citation>
    <scope>NUCLEOTIDE SEQUENCE</scope>
</reference>
<feature type="compositionally biased region" description="Pro residues" evidence="1">
    <location>
        <begin position="319"/>
        <end position="333"/>
    </location>
</feature>
<feature type="compositionally biased region" description="Low complexity" evidence="1">
    <location>
        <begin position="301"/>
        <end position="315"/>
    </location>
</feature>